<sequence>MTSPELLPEAPLDAELVVVAWLTPLGRTALRRKSGDPVPFRLVTRVAGGDDPEIGIDTASVSVHTFAATPEAAVTESDRTHRRMSILTVDPLTEITMLGSGLVVNVDYCRTLMRPTRVDYEDPNVIRYVARYEIGTSYRPV</sequence>
<protein>
    <submittedName>
        <fullName evidence="1">Tail terminator</fullName>
    </submittedName>
</protein>
<proteinExistence type="predicted"/>
<dbReference type="RefSeq" id="YP_009837967.1">
    <property type="nucleotide sequence ID" value="NC_048705.1"/>
</dbReference>
<reference evidence="2" key="1">
    <citation type="submission" date="2018-03" db="EMBL/GenBank/DDBJ databases">
        <authorList>
            <person name="Keele B.F."/>
        </authorList>
    </citation>
    <scope>NUCLEOTIDE SEQUENCE [LARGE SCALE GENOMIC DNA]</scope>
</reference>
<accession>A0A2S1PCX7</accession>
<gene>
    <name evidence="1" type="primary">11</name>
    <name evidence="1" type="ORF">SEA_TCHEN_11</name>
</gene>
<dbReference type="KEGG" id="vg:55608171"/>
<dbReference type="Proteomes" id="UP000246238">
    <property type="component" value="Segment"/>
</dbReference>
<dbReference type="EMBL" id="MH077585">
    <property type="protein sequence ID" value="AWH14412.1"/>
    <property type="molecule type" value="Genomic_DNA"/>
</dbReference>
<name>A0A2S1PCX7_9CAUD</name>
<evidence type="ECO:0000313" key="2">
    <source>
        <dbReference type="Proteomes" id="UP000246238"/>
    </source>
</evidence>
<evidence type="ECO:0000313" key="1">
    <source>
        <dbReference type="EMBL" id="AWH14412.1"/>
    </source>
</evidence>
<dbReference type="GeneID" id="55608171"/>
<organism evidence="1 2">
    <name type="scientific">Mycobacterium phage TChen</name>
    <dbReference type="NCBI Taxonomy" id="2163598"/>
    <lineage>
        <taxon>Viruses</taxon>
        <taxon>Duplodnaviria</taxon>
        <taxon>Heunggongvirae</taxon>
        <taxon>Uroviricota</taxon>
        <taxon>Caudoviricetes</taxon>
        <taxon>Gracegardnervirinae</taxon>
        <taxon>Thetabobvirus</taxon>
        <taxon>Thetabobvirus tchen</taxon>
        <taxon>Mycobacterium virus TChen</taxon>
    </lineage>
</organism>
<keyword evidence="2" id="KW-1185">Reference proteome</keyword>